<dbReference type="GO" id="GO:0008914">
    <property type="term" value="F:leucyl-tRNA--protein transferase activity"/>
    <property type="evidence" value="ECO:0007669"/>
    <property type="project" value="UniProtKB-UniRule"/>
</dbReference>
<dbReference type="InterPro" id="IPR042221">
    <property type="entry name" value="Leu/Phe-tRNA_Trfase_N"/>
</dbReference>
<name>A0A9X1WWN3_9GAMM</name>
<dbReference type="InterPro" id="IPR016181">
    <property type="entry name" value="Acyl_CoA_acyltransferase"/>
</dbReference>
<comment type="subcellular location">
    <subcellularLocation>
        <location evidence="4">Cytoplasm</location>
    </subcellularLocation>
</comment>
<comment type="caution">
    <text evidence="5">The sequence shown here is derived from an EMBL/GenBank/DDBJ whole genome shotgun (WGS) entry which is preliminary data.</text>
</comment>
<comment type="function">
    <text evidence="4">Functions in the N-end rule pathway of protein degradation where it conjugates Leu, Phe and, less efficiently, Met from aminoacyl-tRNAs to the N-termini of proteins containing an N-terminal arginine or lysine.</text>
</comment>
<keyword evidence="1 4" id="KW-0963">Cytoplasm</keyword>
<dbReference type="PANTHER" id="PTHR30098:SF2">
    <property type="entry name" value="LEUCYL_PHENYLALANYL-TRNA--PROTEIN TRANSFERASE"/>
    <property type="match status" value="1"/>
</dbReference>
<accession>A0A9X1WWN3</accession>
<dbReference type="AlphaFoldDB" id="A0A9X1WWN3"/>
<sequence>MSTSHTDHDSRISAFCAYDFPHINEADPHGQGLICIGGDLHPSTLICAYQQGLFPWFNEDDPICWWSPEPRCVIYPEQFQPSKSLVRNMKKFDYQIRFDQAFRDVISQCAAPRSYARETWISYEIIEQYVALHQLGFAHSVEVWDGEDLIGGLYGLNFGRGFFGESMFNSRVDTSKMAFYSLMLLAKQENLPWVDCQLVNDHLLSLGATALPRADFLQSLEKTITQPNIDWQPYQNSVFSTKGLAETQYLIASAQ</sequence>
<evidence type="ECO:0000313" key="6">
    <source>
        <dbReference type="Proteomes" id="UP001139701"/>
    </source>
</evidence>
<keyword evidence="2 4" id="KW-0808">Transferase</keyword>
<gene>
    <name evidence="4 5" type="primary">aat</name>
    <name evidence="5" type="ORF">MKI79_05580</name>
</gene>
<dbReference type="Proteomes" id="UP001139701">
    <property type="component" value="Unassembled WGS sequence"/>
</dbReference>
<evidence type="ECO:0000313" key="5">
    <source>
        <dbReference type="EMBL" id="MCJ8146371.1"/>
    </source>
</evidence>
<comment type="catalytic activity">
    <reaction evidence="4">
        <text>N-terminal L-arginyl-[protein] + L-leucyl-tRNA(Leu) = N-terminal L-leucyl-L-arginyl-[protein] + tRNA(Leu) + H(+)</text>
        <dbReference type="Rhea" id="RHEA:50416"/>
        <dbReference type="Rhea" id="RHEA-COMP:9613"/>
        <dbReference type="Rhea" id="RHEA-COMP:9622"/>
        <dbReference type="Rhea" id="RHEA-COMP:12672"/>
        <dbReference type="Rhea" id="RHEA-COMP:12673"/>
        <dbReference type="ChEBI" id="CHEBI:15378"/>
        <dbReference type="ChEBI" id="CHEBI:64719"/>
        <dbReference type="ChEBI" id="CHEBI:78442"/>
        <dbReference type="ChEBI" id="CHEBI:78494"/>
        <dbReference type="ChEBI" id="CHEBI:133044"/>
        <dbReference type="EC" id="2.3.2.6"/>
    </reaction>
</comment>
<dbReference type="RefSeq" id="WP_241571066.1">
    <property type="nucleotide sequence ID" value="NZ_JAKUML010000007.1"/>
</dbReference>
<evidence type="ECO:0000256" key="2">
    <source>
        <dbReference type="ARBA" id="ARBA00022679"/>
    </source>
</evidence>
<dbReference type="HAMAP" id="MF_00688">
    <property type="entry name" value="Leu_Phe_trans"/>
    <property type="match status" value="1"/>
</dbReference>
<evidence type="ECO:0000256" key="1">
    <source>
        <dbReference type="ARBA" id="ARBA00022490"/>
    </source>
</evidence>
<dbReference type="GO" id="GO:0030163">
    <property type="term" value="P:protein catabolic process"/>
    <property type="evidence" value="ECO:0007669"/>
    <property type="project" value="UniProtKB-UniRule"/>
</dbReference>
<organism evidence="5 6">
    <name type="scientific">Acinetobacter sedimenti</name>
    <dbReference type="NCBI Taxonomy" id="2919922"/>
    <lineage>
        <taxon>Bacteria</taxon>
        <taxon>Pseudomonadati</taxon>
        <taxon>Pseudomonadota</taxon>
        <taxon>Gammaproteobacteria</taxon>
        <taxon>Moraxellales</taxon>
        <taxon>Moraxellaceae</taxon>
        <taxon>Acinetobacter</taxon>
    </lineage>
</organism>
<dbReference type="Gene3D" id="3.40.630.70">
    <property type="entry name" value="Leucyl/phenylalanyl-tRNA-protein transferase, C-terminal domain"/>
    <property type="match status" value="1"/>
</dbReference>
<dbReference type="NCBIfam" id="TIGR00667">
    <property type="entry name" value="aat"/>
    <property type="match status" value="1"/>
</dbReference>
<dbReference type="GO" id="GO:0005737">
    <property type="term" value="C:cytoplasm"/>
    <property type="evidence" value="ECO:0007669"/>
    <property type="project" value="UniProtKB-SubCell"/>
</dbReference>
<dbReference type="InterPro" id="IPR004616">
    <property type="entry name" value="Leu/Phe-tRNA_Trfase"/>
</dbReference>
<evidence type="ECO:0000256" key="3">
    <source>
        <dbReference type="ARBA" id="ARBA00023315"/>
    </source>
</evidence>
<proteinExistence type="inferred from homology"/>
<comment type="similarity">
    <text evidence="4">Belongs to the L/F-transferase family.</text>
</comment>
<comment type="catalytic activity">
    <reaction evidence="4">
        <text>N-terminal L-lysyl-[protein] + L-leucyl-tRNA(Leu) = N-terminal L-leucyl-L-lysyl-[protein] + tRNA(Leu) + H(+)</text>
        <dbReference type="Rhea" id="RHEA:12340"/>
        <dbReference type="Rhea" id="RHEA-COMP:9613"/>
        <dbReference type="Rhea" id="RHEA-COMP:9622"/>
        <dbReference type="Rhea" id="RHEA-COMP:12670"/>
        <dbReference type="Rhea" id="RHEA-COMP:12671"/>
        <dbReference type="ChEBI" id="CHEBI:15378"/>
        <dbReference type="ChEBI" id="CHEBI:65249"/>
        <dbReference type="ChEBI" id="CHEBI:78442"/>
        <dbReference type="ChEBI" id="CHEBI:78494"/>
        <dbReference type="ChEBI" id="CHEBI:133043"/>
        <dbReference type="EC" id="2.3.2.6"/>
    </reaction>
</comment>
<keyword evidence="3 4" id="KW-0012">Acyltransferase</keyword>
<keyword evidence="6" id="KW-1185">Reference proteome</keyword>
<dbReference type="Gene3D" id="3.30.70.3550">
    <property type="entry name" value="Leucyl/phenylalanyl-tRNA-protein transferase, N-terminal domain"/>
    <property type="match status" value="1"/>
</dbReference>
<dbReference type="SUPFAM" id="SSF55729">
    <property type="entry name" value="Acyl-CoA N-acyltransferases (Nat)"/>
    <property type="match status" value="1"/>
</dbReference>
<dbReference type="PANTHER" id="PTHR30098">
    <property type="entry name" value="LEUCYL/PHENYLALANYL-TRNA--PROTEIN TRANSFERASE"/>
    <property type="match status" value="1"/>
</dbReference>
<evidence type="ECO:0000256" key="4">
    <source>
        <dbReference type="HAMAP-Rule" id="MF_00688"/>
    </source>
</evidence>
<dbReference type="Pfam" id="PF03588">
    <property type="entry name" value="Leu_Phe_trans"/>
    <property type="match status" value="1"/>
</dbReference>
<reference evidence="5" key="1">
    <citation type="submission" date="2022-02" db="EMBL/GenBank/DDBJ databases">
        <title>Acinetobacter A3.8 sp. nov., isolated from Sediment (Zhairuo Island).</title>
        <authorList>
            <person name="Zheng K."/>
        </authorList>
    </citation>
    <scope>NUCLEOTIDE SEQUENCE</scope>
    <source>
        <strain evidence="5">A3.8</strain>
    </source>
</reference>
<protein>
    <recommendedName>
        <fullName evidence="4">Leucyl/phenylalanyl-tRNA--protein transferase</fullName>
        <ecNumber evidence="4">2.3.2.6</ecNumber>
    </recommendedName>
    <alternativeName>
        <fullName evidence="4">L/F-transferase</fullName>
    </alternativeName>
    <alternativeName>
        <fullName evidence="4">Leucyltransferase</fullName>
    </alternativeName>
    <alternativeName>
        <fullName evidence="4">Phenyalanyltransferase</fullName>
    </alternativeName>
</protein>
<dbReference type="InterPro" id="IPR042203">
    <property type="entry name" value="Leu/Phe-tRNA_Trfase_C"/>
</dbReference>
<comment type="catalytic activity">
    <reaction evidence="4">
        <text>L-phenylalanyl-tRNA(Phe) + an N-terminal L-alpha-aminoacyl-[protein] = an N-terminal L-phenylalanyl-L-alpha-aminoacyl-[protein] + tRNA(Phe)</text>
        <dbReference type="Rhea" id="RHEA:43632"/>
        <dbReference type="Rhea" id="RHEA-COMP:9668"/>
        <dbReference type="Rhea" id="RHEA-COMP:9699"/>
        <dbReference type="Rhea" id="RHEA-COMP:10636"/>
        <dbReference type="Rhea" id="RHEA-COMP:10637"/>
        <dbReference type="ChEBI" id="CHEBI:78442"/>
        <dbReference type="ChEBI" id="CHEBI:78531"/>
        <dbReference type="ChEBI" id="CHEBI:78597"/>
        <dbReference type="ChEBI" id="CHEBI:83561"/>
        <dbReference type="EC" id="2.3.2.6"/>
    </reaction>
</comment>
<dbReference type="EMBL" id="JAKUML010000007">
    <property type="protein sequence ID" value="MCJ8146371.1"/>
    <property type="molecule type" value="Genomic_DNA"/>
</dbReference>
<dbReference type="EC" id="2.3.2.6" evidence="4"/>